<keyword evidence="8 10" id="KW-0186">Copper</keyword>
<dbReference type="InterPro" id="IPR008972">
    <property type="entry name" value="Cupredoxin"/>
</dbReference>
<feature type="binding site" description="type 1 copper site" evidence="10">
    <location>
        <position position="166"/>
    </location>
    <ligand>
        <name>Cu cation</name>
        <dbReference type="ChEBI" id="CHEBI:23378"/>
        <label>1</label>
    </ligand>
</feature>
<organism evidence="13 14">
    <name type="scientific">Candidatus Nitrosocaldus cavascurensis</name>
    <dbReference type="NCBI Taxonomy" id="2058097"/>
    <lineage>
        <taxon>Archaea</taxon>
        <taxon>Nitrososphaerota</taxon>
        <taxon>Nitrososphaeria</taxon>
        <taxon>Candidatus Nitrosocaldales</taxon>
        <taxon>Candidatus Nitrosocaldaceae</taxon>
        <taxon>Candidatus Nitrosocaldus</taxon>
    </lineage>
</organism>
<sequence>MNVKPSVAVLLLAAVTLVSIFVVNADYNTSSIDVHISSMHNNVERSSIDPDKFLTNFDYGRVFVLDDGTVLREFTITVKDVRLEIAPNIYFDAWTYNGTIPGPTLRATEGDRVRVTFINDGSQPHTIHFHGKHPAEMDGVFPMIPPGGRFVYEFTAEPYGLHLYHCHVPPVAEHINRGLYGVFIVDPKIPREPAKEIVMVLNSYDTDFDKENNFYTVNGIPFHYVKNPIEVKRGELVRIYLVNMTEFDLINNFHLHGDLFKLYRTGTSYVPDEFTDMITLSQGERAILEFRYDYLGLYMFHAHVIEFSDKGWMGFFKVVDDYGNDDDSNDASAINGNDGN</sequence>
<dbReference type="Pfam" id="PF07731">
    <property type="entry name" value="Cu-oxidase_2"/>
    <property type="match status" value="1"/>
</dbReference>
<keyword evidence="14" id="KW-1185">Reference proteome</keyword>
<feature type="domain" description="Plastocyanin-like" evidence="12">
    <location>
        <begin position="92"/>
        <end position="188"/>
    </location>
</feature>
<dbReference type="GO" id="GO:0050421">
    <property type="term" value="F:nitrite reductase (NO-forming) activity"/>
    <property type="evidence" value="ECO:0007669"/>
    <property type="project" value="UniProtKB-EC"/>
</dbReference>
<evidence type="ECO:0000313" key="14">
    <source>
        <dbReference type="Proteomes" id="UP000236248"/>
    </source>
</evidence>
<comment type="catalytic activity">
    <reaction evidence="9">
        <text>nitric oxide + Fe(III)-[cytochrome c] + H2O = Fe(II)-[cytochrome c] + nitrite + 2 H(+)</text>
        <dbReference type="Rhea" id="RHEA:15233"/>
        <dbReference type="Rhea" id="RHEA-COMP:10350"/>
        <dbReference type="Rhea" id="RHEA-COMP:14399"/>
        <dbReference type="ChEBI" id="CHEBI:15377"/>
        <dbReference type="ChEBI" id="CHEBI:15378"/>
        <dbReference type="ChEBI" id="CHEBI:16301"/>
        <dbReference type="ChEBI" id="CHEBI:16480"/>
        <dbReference type="ChEBI" id="CHEBI:29033"/>
        <dbReference type="ChEBI" id="CHEBI:29034"/>
        <dbReference type="EC" id="1.7.2.1"/>
    </reaction>
</comment>
<dbReference type="GO" id="GO:0005507">
    <property type="term" value="F:copper ion binding"/>
    <property type="evidence" value="ECO:0007669"/>
    <property type="project" value="InterPro"/>
</dbReference>
<evidence type="ECO:0000256" key="3">
    <source>
        <dbReference type="ARBA" id="ARBA00011882"/>
    </source>
</evidence>
<dbReference type="AlphaFoldDB" id="A0A2K5AQ11"/>
<evidence type="ECO:0000259" key="11">
    <source>
        <dbReference type="Pfam" id="PF07731"/>
    </source>
</evidence>
<gene>
    <name evidence="13" type="ORF">NCAV_0555</name>
</gene>
<evidence type="ECO:0000256" key="9">
    <source>
        <dbReference type="ARBA" id="ARBA00049340"/>
    </source>
</evidence>
<dbReference type="InterPro" id="IPR045087">
    <property type="entry name" value="Cu-oxidase_fam"/>
</dbReference>
<keyword evidence="6" id="KW-0677">Repeat</keyword>
<dbReference type="GeneID" id="41594647"/>
<comment type="cofactor">
    <cofactor evidence="10">
        <name>Cu(2+)</name>
        <dbReference type="ChEBI" id="CHEBI:29036"/>
    </cofactor>
</comment>
<feature type="binding site" description="type 1 copper site" evidence="10">
    <location>
        <position position="165"/>
    </location>
    <ligand>
        <name>Cu cation</name>
        <dbReference type="ChEBI" id="CHEBI:23378"/>
        <label>1</label>
    </ligand>
</feature>
<dbReference type="Proteomes" id="UP000236248">
    <property type="component" value="Chromosome NCAV"/>
</dbReference>
<keyword evidence="5 10" id="KW-0479">Metal-binding</keyword>
<dbReference type="PANTHER" id="PTHR11709:SF394">
    <property type="entry name" value="FI03373P-RELATED"/>
    <property type="match status" value="1"/>
</dbReference>
<dbReference type="InterPro" id="IPR011707">
    <property type="entry name" value="Cu-oxidase-like_N"/>
</dbReference>
<evidence type="ECO:0000256" key="8">
    <source>
        <dbReference type="ARBA" id="ARBA00023008"/>
    </source>
</evidence>
<name>A0A2K5AQ11_9ARCH</name>
<protein>
    <recommendedName>
        <fullName evidence="4">Copper-containing nitrite reductase</fullName>
        <ecNumber evidence="3">1.7.2.1</ecNumber>
    </recommendedName>
</protein>
<feature type="binding site" description="type 1 copper site" evidence="10">
    <location>
        <position position="303"/>
    </location>
    <ligand>
        <name>Cu cation</name>
        <dbReference type="ChEBI" id="CHEBI:23378"/>
        <label>1</label>
    </ligand>
</feature>
<dbReference type="Gene3D" id="2.60.40.420">
    <property type="entry name" value="Cupredoxins - blue copper proteins"/>
    <property type="match status" value="2"/>
</dbReference>
<reference evidence="14" key="1">
    <citation type="submission" date="2018-01" db="EMBL/GenBank/DDBJ databases">
        <authorList>
            <person name="Kerou L M."/>
        </authorList>
    </citation>
    <scope>NUCLEOTIDE SEQUENCE [LARGE SCALE GENOMIC DNA]</scope>
    <source>
        <strain evidence="14">SCU2</strain>
    </source>
</reference>
<comment type="cofactor">
    <cofactor evidence="1 10">
        <name>Cu(+)</name>
        <dbReference type="ChEBI" id="CHEBI:49552"/>
    </cofactor>
</comment>
<feature type="binding site" description="type 1 copper site" evidence="10">
    <location>
        <position position="125"/>
    </location>
    <ligand>
        <name>Cu cation</name>
        <dbReference type="ChEBI" id="CHEBI:23378"/>
        <label>1</label>
    </ligand>
</feature>
<evidence type="ECO:0000256" key="10">
    <source>
        <dbReference type="PIRSR" id="PIRSR601287-1"/>
    </source>
</evidence>
<evidence type="ECO:0000256" key="1">
    <source>
        <dbReference type="ARBA" id="ARBA00001960"/>
    </source>
</evidence>
<feature type="binding site" description="type 1 copper site" evidence="10">
    <location>
        <position position="130"/>
    </location>
    <ligand>
        <name>Cu cation</name>
        <dbReference type="ChEBI" id="CHEBI:23378"/>
        <label>1</label>
    </ligand>
</feature>
<evidence type="ECO:0000256" key="5">
    <source>
        <dbReference type="ARBA" id="ARBA00022723"/>
    </source>
</evidence>
<evidence type="ECO:0000256" key="7">
    <source>
        <dbReference type="ARBA" id="ARBA00023002"/>
    </source>
</evidence>
<dbReference type="KEGG" id="ncv:NCAV_0555"/>
<feature type="binding site" description="type 1 copper site" evidence="10">
    <location>
        <position position="174"/>
    </location>
    <ligand>
        <name>Cu cation</name>
        <dbReference type="ChEBI" id="CHEBI:23378"/>
        <label>1</label>
    </ligand>
</feature>
<evidence type="ECO:0000256" key="4">
    <source>
        <dbReference type="ARBA" id="ARBA00017290"/>
    </source>
</evidence>
<dbReference type="PRINTS" id="PR00695">
    <property type="entry name" value="CUNO2RDTASE"/>
</dbReference>
<dbReference type="InterPro" id="IPR011706">
    <property type="entry name" value="Cu-oxidase_C"/>
</dbReference>
<dbReference type="SUPFAM" id="SSF49503">
    <property type="entry name" value="Cupredoxins"/>
    <property type="match status" value="2"/>
</dbReference>
<evidence type="ECO:0000313" key="13">
    <source>
        <dbReference type="EMBL" id="SPC33748.1"/>
    </source>
</evidence>
<proteinExistence type="predicted"/>
<dbReference type="Pfam" id="PF07732">
    <property type="entry name" value="Cu-oxidase_3"/>
    <property type="match status" value="1"/>
</dbReference>
<evidence type="ECO:0000256" key="6">
    <source>
        <dbReference type="ARBA" id="ARBA00022737"/>
    </source>
</evidence>
<comment type="subunit">
    <text evidence="2">Homotrimer.</text>
</comment>
<evidence type="ECO:0000259" key="12">
    <source>
        <dbReference type="Pfam" id="PF07732"/>
    </source>
</evidence>
<dbReference type="EMBL" id="LT981265">
    <property type="protein sequence ID" value="SPC33748.1"/>
    <property type="molecule type" value="Genomic_DNA"/>
</dbReference>
<dbReference type="InterPro" id="IPR001287">
    <property type="entry name" value="NO2-reductase_Cu"/>
</dbReference>
<accession>A0A2K5AQ11</accession>
<dbReference type="RefSeq" id="WP_103287447.1">
    <property type="nucleotide sequence ID" value="NZ_LT981265.1"/>
</dbReference>
<dbReference type="CDD" id="cd11024">
    <property type="entry name" value="CuRO_1_2DMCO_NIR_like"/>
    <property type="match status" value="1"/>
</dbReference>
<evidence type="ECO:0000256" key="2">
    <source>
        <dbReference type="ARBA" id="ARBA00011233"/>
    </source>
</evidence>
<dbReference type="EC" id="1.7.2.1" evidence="3"/>
<keyword evidence="7" id="KW-0560">Oxidoreductase</keyword>
<dbReference type="PANTHER" id="PTHR11709">
    <property type="entry name" value="MULTI-COPPER OXIDASE"/>
    <property type="match status" value="1"/>
</dbReference>
<feature type="domain" description="Plastocyanin-like" evidence="11">
    <location>
        <begin position="208"/>
        <end position="319"/>
    </location>
</feature>